<protein>
    <submittedName>
        <fullName evidence="2">Uncharacterized protein</fullName>
    </submittedName>
</protein>
<accession>A0A1C4GPR9</accession>
<sequence>MTEYEKKLIDHGFSTKDIGKLKSIIEKDESQQDTIQSLVLDLSKRFFGGVLGLFILMLIGLYGIFNTDESDAISYIIVLGFAFLVIYFVTPLKLSWKAYKFIRQSKV</sequence>
<keyword evidence="1" id="KW-0472">Membrane</keyword>
<reference evidence="3" key="1">
    <citation type="submission" date="2016-08" db="EMBL/GenBank/DDBJ databases">
        <authorList>
            <person name="Varghese N."/>
            <person name="Submissions Spin"/>
        </authorList>
    </citation>
    <scope>NUCLEOTIDE SEQUENCE [LARGE SCALE GENOMIC DNA]</scope>
    <source>
        <strain evidence="3">REICA_142</strain>
    </source>
</reference>
<keyword evidence="1" id="KW-0812">Transmembrane</keyword>
<dbReference type="AlphaFoldDB" id="A0A1C4GPR9"/>
<keyword evidence="1" id="KW-1133">Transmembrane helix</keyword>
<dbReference type="RefSeq" id="WP_090139122.1">
    <property type="nucleotide sequence ID" value="NZ_FMBC01000127.1"/>
</dbReference>
<feature type="transmembrane region" description="Helical" evidence="1">
    <location>
        <begin position="72"/>
        <end position="90"/>
    </location>
</feature>
<dbReference type="OrthoDB" id="6631058at2"/>
<proteinExistence type="predicted"/>
<evidence type="ECO:0000256" key="1">
    <source>
        <dbReference type="SAM" id="Phobius"/>
    </source>
</evidence>
<gene>
    <name evidence="2" type="ORF">GA0061070_11271</name>
</gene>
<evidence type="ECO:0000313" key="3">
    <source>
        <dbReference type="Proteomes" id="UP000198515"/>
    </source>
</evidence>
<dbReference type="Proteomes" id="UP000198515">
    <property type="component" value="Unassembled WGS sequence"/>
</dbReference>
<keyword evidence="3" id="KW-1185">Reference proteome</keyword>
<evidence type="ECO:0000313" key="2">
    <source>
        <dbReference type="EMBL" id="SCC70208.1"/>
    </source>
</evidence>
<name>A0A1C4GPR9_9ENTR</name>
<feature type="transmembrane region" description="Helical" evidence="1">
    <location>
        <begin position="46"/>
        <end position="66"/>
    </location>
</feature>
<dbReference type="EMBL" id="FMBC01000127">
    <property type="protein sequence ID" value="SCC70208.1"/>
    <property type="molecule type" value="Genomic_DNA"/>
</dbReference>
<organism evidence="2 3">
    <name type="scientific">Kosakonia oryziphila</name>
    <dbReference type="NCBI Taxonomy" id="1005667"/>
    <lineage>
        <taxon>Bacteria</taxon>
        <taxon>Pseudomonadati</taxon>
        <taxon>Pseudomonadota</taxon>
        <taxon>Gammaproteobacteria</taxon>
        <taxon>Enterobacterales</taxon>
        <taxon>Enterobacteriaceae</taxon>
        <taxon>Kosakonia</taxon>
    </lineage>
</organism>